<accession>A0A060NRB3</accession>
<dbReference type="InterPro" id="IPR005074">
    <property type="entry name" value="Peptidase_C39"/>
</dbReference>
<dbReference type="Proteomes" id="UP000066014">
    <property type="component" value="Chromosome"/>
</dbReference>
<dbReference type="AlphaFoldDB" id="A0A060NRB3"/>
<sequence>MLLHTHSAAGFVPVRSWKSLRDARIVKQDLDYSCGAASLATLLNAFYGQNLTEAQILQALDQGDGMASFADMARVLPQFGFRGQGLAADWAQLSRLRMPVVVYLHHRRSEHFSVIRGIDEHTVWLADPSLGNRSFSREQFEQMWQTRAGRPQPELAGKFMAILPLRDGISAAGDFFTHTPQRQSAPARQQLGFRALP</sequence>
<dbReference type="GO" id="GO:0008233">
    <property type="term" value="F:peptidase activity"/>
    <property type="evidence" value="ECO:0007669"/>
    <property type="project" value="InterPro"/>
</dbReference>
<gene>
    <name evidence="2" type="ORF">SMCB_1647</name>
</gene>
<dbReference type="GO" id="GO:0006508">
    <property type="term" value="P:proteolysis"/>
    <property type="evidence" value="ECO:0007669"/>
    <property type="project" value="InterPro"/>
</dbReference>
<name>A0A060NRB3_9BURK</name>
<dbReference type="GO" id="GO:0005524">
    <property type="term" value="F:ATP binding"/>
    <property type="evidence" value="ECO:0007669"/>
    <property type="project" value="InterPro"/>
</dbReference>
<keyword evidence="3" id="KW-1185">Reference proteome</keyword>
<dbReference type="GO" id="GO:0016020">
    <property type="term" value="C:membrane"/>
    <property type="evidence" value="ECO:0007669"/>
    <property type="project" value="InterPro"/>
</dbReference>
<evidence type="ECO:0000313" key="3">
    <source>
        <dbReference type="Proteomes" id="UP000066014"/>
    </source>
</evidence>
<protein>
    <submittedName>
        <fullName evidence="2">Predicted double-glycine peptidase</fullName>
    </submittedName>
</protein>
<reference evidence="2 3" key="1">
    <citation type="journal article" date="2014" name="Nat. Commun.">
        <title>Physiological and genomic features of highly alkaliphilic hydrogen-utilizing Betaproteobacteria from a continental serpentinizing site.</title>
        <authorList>
            <person name="Suzuki S."/>
            <person name="Kuenen J.G."/>
            <person name="Schipper K."/>
            <person name="van der Velde S."/>
            <person name="Ishii S."/>
            <person name="Wu A."/>
            <person name="Sorokin D.Y."/>
            <person name="Tenney A."/>
            <person name="Meng X.Y."/>
            <person name="Morrill P.L."/>
            <person name="Kamagata Y."/>
            <person name="Muyzer G."/>
            <person name="Nealson K.H."/>
        </authorList>
    </citation>
    <scope>NUCLEOTIDE SEQUENCE [LARGE SCALE GENOMIC DNA]</scope>
    <source>
        <strain evidence="2 3">B1</strain>
    </source>
</reference>
<proteinExistence type="predicted"/>
<dbReference type="HOGENOM" id="CLU_092029_1_0_4"/>
<dbReference type="Pfam" id="PF03412">
    <property type="entry name" value="Peptidase_C39"/>
    <property type="match status" value="1"/>
</dbReference>
<dbReference type="OrthoDB" id="13401at2"/>
<feature type="domain" description="Peptidase C39" evidence="1">
    <location>
        <begin position="28"/>
        <end position="151"/>
    </location>
</feature>
<evidence type="ECO:0000259" key="1">
    <source>
        <dbReference type="PROSITE" id="PS50990"/>
    </source>
</evidence>
<dbReference type="Gene3D" id="3.90.70.10">
    <property type="entry name" value="Cysteine proteinases"/>
    <property type="match status" value="1"/>
</dbReference>
<organism evidence="2 3">
    <name type="scientific">Serpentinimonas maccroryi</name>
    <dbReference type="NCBI Taxonomy" id="1458426"/>
    <lineage>
        <taxon>Bacteria</taxon>
        <taxon>Pseudomonadati</taxon>
        <taxon>Pseudomonadota</taxon>
        <taxon>Betaproteobacteria</taxon>
        <taxon>Burkholderiales</taxon>
        <taxon>Comamonadaceae</taxon>
        <taxon>Serpentinimonas</taxon>
    </lineage>
</organism>
<dbReference type="KEGG" id="cbab:SMCB_1647"/>
<dbReference type="EMBL" id="AP014569">
    <property type="protein sequence ID" value="BAO83875.1"/>
    <property type="molecule type" value="Genomic_DNA"/>
</dbReference>
<dbReference type="RefSeq" id="WP_052468467.1">
    <property type="nucleotide sequence ID" value="NZ_AP014569.1"/>
</dbReference>
<dbReference type="PROSITE" id="PS50990">
    <property type="entry name" value="PEPTIDASE_C39"/>
    <property type="match status" value="1"/>
</dbReference>
<evidence type="ECO:0000313" key="2">
    <source>
        <dbReference type="EMBL" id="BAO83875.1"/>
    </source>
</evidence>
<dbReference type="CDD" id="cd02423">
    <property type="entry name" value="Peptidase_C39G"/>
    <property type="match status" value="1"/>
</dbReference>